<evidence type="ECO:0000256" key="2">
    <source>
        <dbReference type="ARBA" id="ARBA00001933"/>
    </source>
</evidence>
<dbReference type="GO" id="GO:0019264">
    <property type="term" value="P:glycine biosynthetic process from serine"/>
    <property type="evidence" value="ECO:0007669"/>
    <property type="project" value="TreeGrafter"/>
</dbReference>
<comment type="caution">
    <text evidence="5">The sequence shown here is derived from an EMBL/GenBank/DDBJ whole genome shotgun (WGS) entry which is preliminary data.</text>
</comment>
<dbReference type="Proteomes" id="UP001190926">
    <property type="component" value="Unassembled WGS sequence"/>
</dbReference>
<reference evidence="5 6" key="1">
    <citation type="journal article" date="2021" name="Nat. Commun.">
        <title>Incipient diploidization of the medicinal plant Perilla within 10,000 years.</title>
        <authorList>
            <person name="Zhang Y."/>
            <person name="Shen Q."/>
            <person name="Leng L."/>
            <person name="Zhang D."/>
            <person name="Chen S."/>
            <person name="Shi Y."/>
            <person name="Ning Z."/>
            <person name="Chen S."/>
        </authorList>
    </citation>
    <scope>NUCLEOTIDE SEQUENCE [LARGE SCALE GENOMIC DNA]</scope>
    <source>
        <strain evidence="6">cv. PC099</strain>
    </source>
</reference>
<dbReference type="AlphaFoldDB" id="A0AAD4PD01"/>
<keyword evidence="3" id="KW-0663">Pyridoxal phosphate</keyword>
<dbReference type="GO" id="GO:0005739">
    <property type="term" value="C:mitochondrion"/>
    <property type="evidence" value="ECO:0007669"/>
    <property type="project" value="TreeGrafter"/>
</dbReference>
<evidence type="ECO:0000313" key="6">
    <source>
        <dbReference type="Proteomes" id="UP001190926"/>
    </source>
</evidence>
<comment type="catalytic activity">
    <reaction evidence="1">
        <text>(6R)-5,10-methylene-5,6,7,8-tetrahydrofolate + glycine + H2O = (6S)-5,6,7,8-tetrahydrofolate + L-serine</text>
        <dbReference type="Rhea" id="RHEA:15481"/>
        <dbReference type="ChEBI" id="CHEBI:15377"/>
        <dbReference type="ChEBI" id="CHEBI:15636"/>
        <dbReference type="ChEBI" id="CHEBI:33384"/>
        <dbReference type="ChEBI" id="CHEBI:57305"/>
        <dbReference type="ChEBI" id="CHEBI:57453"/>
        <dbReference type="EC" id="2.1.2.1"/>
    </reaction>
</comment>
<evidence type="ECO:0000256" key="3">
    <source>
        <dbReference type="ARBA" id="ARBA00022898"/>
    </source>
</evidence>
<evidence type="ECO:0000259" key="4">
    <source>
        <dbReference type="Pfam" id="PF00464"/>
    </source>
</evidence>
<dbReference type="GO" id="GO:0030170">
    <property type="term" value="F:pyridoxal phosphate binding"/>
    <property type="evidence" value="ECO:0007669"/>
    <property type="project" value="TreeGrafter"/>
</dbReference>
<dbReference type="PANTHER" id="PTHR11680">
    <property type="entry name" value="SERINE HYDROXYMETHYLTRANSFERASE"/>
    <property type="match status" value="1"/>
</dbReference>
<dbReference type="SUPFAM" id="SSF53383">
    <property type="entry name" value="PLP-dependent transferases"/>
    <property type="match status" value="1"/>
</dbReference>
<dbReference type="InterPro" id="IPR015421">
    <property type="entry name" value="PyrdxlP-dep_Trfase_major"/>
</dbReference>
<evidence type="ECO:0000256" key="1">
    <source>
        <dbReference type="ARBA" id="ARBA00001528"/>
    </source>
</evidence>
<protein>
    <submittedName>
        <fullName evidence="5">Serine hydroxymethyltransferase 3</fullName>
    </submittedName>
</protein>
<feature type="non-terminal residue" evidence="5">
    <location>
        <position position="196"/>
    </location>
</feature>
<organism evidence="5 6">
    <name type="scientific">Perilla frutescens var. hirtella</name>
    <name type="common">Perilla citriodora</name>
    <name type="synonym">Perilla setoyensis</name>
    <dbReference type="NCBI Taxonomy" id="608512"/>
    <lineage>
        <taxon>Eukaryota</taxon>
        <taxon>Viridiplantae</taxon>
        <taxon>Streptophyta</taxon>
        <taxon>Embryophyta</taxon>
        <taxon>Tracheophyta</taxon>
        <taxon>Spermatophyta</taxon>
        <taxon>Magnoliopsida</taxon>
        <taxon>eudicotyledons</taxon>
        <taxon>Gunneridae</taxon>
        <taxon>Pentapetalae</taxon>
        <taxon>asterids</taxon>
        <taxon>lamiids</taxon>
        <taxon>Lamiales</taxon>
        <taxon>Lamiaceae</taxon>
        <taxon>Nepetoideae</taxon>
        <taxon>Elsholtzieae</taxon>
        <taxon>Perilla</taxon>
    </lineage>
</organism>
<dbReference type="InterPro" id="IPR015422">
    <property type="entry name" value="PyrdxlP-dep_Trfase_small"/>
</dbReference>
<accession>A0AAD4PD01</accession>
<sequence>MQVCGGSVVMNSIQQPVVTKGSVFPSKWNGIIGSPNHVKLSSFKPCRSSQLEGSLVTGRPPSSVSVPVPEIGGGGSGFADYGLSEADPEVRSIIDKEKNRQFRSLELIASENFTSRAVMEAVGSCLTNKYSEGLPGKRYYGGNEFIDELEILCQERALAAFNLDGNKWGVNVQPLSGSPANFEVYTAVLNPHDRIM</sequence>
<name>A0AAD4PD01_PERFH</name>
<dbReference type="Gene3D" id="3.90.1150.10">
    <property type="entry name" value="Aspartate Aminotransferase, domain 1"/>
    <property type="match status" value="1"/>
</dbReference>
<evidence type="ECO:0000313" key="5">
    <source>
        <dbReference type="EMBL" id="KAH6835779.1"/>
    </source>
</evidence>
<dbReference type="PANTHER" id="PTHR11680:SF63">
    <property type="entry name" value="SERINE HYDROXYMETHYLTRANSFERASE 3, CHLOROPLASTIC"/>
    <property type="match status" value="1"/>
</dbReference>
<dbReference type="EMBL" id="SDAM02000032">
    <property type="protein sequence ID" value="KAH6835779.1"/>
    <property type="molecule type" value="Genomic_DNA"/>
</dbReference>
<comment type="cofactor">
    <cofactor evidence="2">
        <name>pyridoxal 5'-phosphate</name>
        <dbReference type="ChEBI" id="CHEBI:597326"/>
    </cofactor>
</comment>
<feature type="domain" description="Serine hydroxymethyltransferase-like" evidence="4">
    <location>
        <begin position="83"/>
        <end position="196"/>
    </location>
</feature>
<keyword evidence="6" id="KW-1185">Reference proteome</keyword>
<dbReference type="GO" id="GO:0046653">
    <property type="term" value="P:tetrahydrofolate metabolic process"/>
    <property type="evidence" value="ECO:0007669"/>
    <property type="project" value="TreeGrafter"/>
</dbReference>
<dbReference type="InterPro" id="IPR039429">
    <property type="entry name" value="SHMT-like_dom"/>
</dbReference>
<dbReference type="Pfam" id="PF00464">
    <property type="entry name" value="SHMT"/>
    <property type="match status" value="1"/>
</dbReference>
<dbReference type="Gene3D" id="3.40.640.10">
    <property type="entry name" value="Type I PLP-dependent aspartate aminotransferase-like (Major domain)"/>
    <property type="match status" value="1"/>
</dbReference>
<dbReference type="InterPro" id="IPR049943">
    <property type="entry name" value="Ser_HO-MeTrfase-like"/>
</dbReference>
<dbReference type="InterPro" id="IPR015424">
    <property type="entry name" value="PyrdxlP-dep_Trfase"/>
</dbReference>
<dbReference type="GO" id="GO:0004372">
    <property type="term" value="F:glycine hydroxymethyltransferase activity"/>
    <property type="evidence" value="ECO:0007669"/>
    <property type="project" value="UniProtKB-EC"/>
</dbReference>
<gene>
    <name evidence="5" type="ORF">C2S53_003019</name>
</gene>
<proteinExistence type="predicted"/>